<comment type="caution">
    <text evidence="1">The sequence shown here is derived from an EMBL/GenBank/DDBJ whole genome shotgun (WGS) entry which is preliminary data.</text>
</comment>
<reference evidence="1" key="1">
    <citation type="submission" date="2022-10" db="EMBL/GenBank/DDBJ databases">
        <title>Adaptive evolution leads to modifications in subtelomeric GC content in a zoonotic Cryptosporidium species.</title>
        <authorList>
            <person name="Li J."/>
            <person name="Feng Y."/>
            <person name="Xiao L."/>
        </authorList>
    </citation>
    <scope>NUCLEOTIDE SEQUENCE</scope>
    <source>
        <strain evidence="1">25894</strain>
    </source>
</reference>
<dbReference type="EMBL" id="JAPCXB010000005">
    <property type="protein sequence ID" value="KAJ1615372.1"/>
    <property type="molecule type" value="Genomic_DNA"/>
</dbReference>
<evidence type="ECO:0000313" key="2">
    <source>
        <dbReference type="Proteomes" id="UP001071777"/>
    </source>
</evidence>
<organism evidence="1 2">
    <name type="scientific">Cryptosporidium canis</name>
    <dbReference type="NCBI Taxonomy" id="195482"/>
    <lineage>
        <taxon>Eukaryota</taxon>
        <taxon>Sar</taxon>
        <taxon>Alveolata</taxon>
        <taxon>Apicomplexa</taxon>
        <taxon>Conoidasida</taxon>
        <taxon>Coccidia</taxon>
        <taxon>Eucoccidiorida</taxon>
        <taxon>Eimeriorina</taxon>
        <taxon>Cryptosporidiidae</taxon>
        <taxon>Cryptosporidium</taxon>
    </lineage>
</organism>
<keyword evidence="2" id="KW-1185">Reference proteome</keyword>
<dbReference type="Proteomes" id="UP001071777">
    <property type="component" value="Unassembled WGS sequence"/>
</dbReference>
<gene>
    <name evidence="1" type="ORF">OJ252_180</name>
</gene>
<accession>A0ABQ8PDS5</accession>
<evidence type="ECO:0000313" key="1">
    <source>
        <dbReference type="EMBL" id="KAJ1615372.1"/>
    </source>
</evidence>
<proteinExistence type="predicted"/>
<name>A0ABQ8PDS5_9CRYT</name>
<sequence length="343" mass="39471">MYRSNMPPAGKILPICGVLAKNGSKTCSKSLVPVMNTIVNRGWARFRVNRELLASSHSFYPTPRLFSIHRSNFYSGLGFGNGRLLDYLRGKYTTTINNNKGNIRLGVSAGLISLLLYILSMAKEKNNKNHLKSGFGSNMATKYILNIINDPNIEDSLKKLIKRVLTSLVKDEDFSKDWRQSLRHIIKECEDEIGQNLTNVLKTKIVQDWLYSTTNEIVDYMSRTPDIISKTSSLFSEAFNHQIFTDNSKKWLEEFIQNCVINNKKIIQSINHLLTRIFNTKDIQNNLSELFKDVILNDSTQDYISLAFWNVIRKSLLFPKNWFNGIKSSENYKQHIDKSKKKV</sequence>
<protein>
    <submittedName>
        <fullName evidence="1">Uncharacterized protein</fullName>
    </submittedName>
</protein>